<name>A0AAN9YA64_9HEMI</name>
<keyword evidence="2" id="KW-1185">Reference proteome</keyword>
<evidence type="ECO:0000313" key="2">
    <source>
        <dbReference type="Proteomes" id="UP001367676"/>
    </source>
</evidence>
<organism evidence="1 2">
    <name type="scientific">Parthenolecanium corni</name>
    <dbReference type="NCBI Taxonomy" id="536013"/>
    <lineage>
        <taxon>Eukaryota</taxon>
        <taxon>Metazoa</taxon>
        <taxon>Ecdysozoa</taxon>
        <taxon>Arthropoda</taxon>
        <taxon>Hexapoda</taxon>
        <taxon>Insecta</taxon>
        <taxon>Pterygota</taxon>
        <taxon>Neoptera</taxon>
        <taxon>Paraneoptera</taxon>
        <taxon>Hemiptera</taxon>
        <taxon>Sternorrhyncha</taxon>
        <taxon>Coccoidea</taxon>
        <taxon>Coccidae</taxon>
        <taxon>Parthenolecanium</taxon>
    </lineage>
</organism>
<dbReference type="Proteomes" id="UP001367676">
    <property type="component" value="Unassembled WGS sequence"/>
</dbReference>
<proteinExistence type="predicted"/>
<accession>A0AAN9YA64</accession>
<dbReference type="EMBL" id="JBBCAQ010000006">
    <property type="protein sequence ID" value="KAK7603467.1"/>
    <property type="molecule type" value="Genomic_DNA"/>
</dbReference>
<sequence length="248" mass="27722">MFRVLLLEEEKLANAKNISYDVDGNSDTIDFGNHILKDSGGELGEIYIAVVYPKSKETLFNRVIKQTMTSLSEDFAAATNLRIVPFYTVIGDTDGYSVLDVQKACEAWNHKPIVAALVFSSFRSGFAHVLTSLHNNIPVLWATGEVQAGYFERVPLSRFEIRLDPGSYEVLRSLRSLALATHWHAFTIMHTTISLASKVYKDIIDQRPLLPTILQFQPDSSSNYIFRIMVACSAAAPAQFNELPRNSS</sequence>
<evidence type="ECO:0000313" key="1">
    <source>
        <dbReference type="EMBL" id="KAK7603467.1"/>
    </source>
</evidence>
<reference evidence="1 2" key="1">
    <citation type="submission" date="2024-03" db="EMBL/GenBank/DDBJ databases">
        <title>Adaptation during the transition from Ophiocordyceps entomopathogen to insect associate is accompanied by gene loss and intensified selection.</title>
        <authorList>
            <person name="Ward C.M."/>
            <person name="Onetto C.A."/>
            <person name="Borneman A.R."/>
        </authorList>
    </citation>
    <scope>NUCLEOTIDE SEQUENCE [LARGE SCALE GENOMIC DNA]</scope>
    <source>
        <strain evidence="1">AWRI1</strain>
        <tissue evidence="1">Single Adult Female</tissue>
    </source>
</reference>
<gene>
    <name evidence="1" type="ORF">V9T40_003466</name>
</gene>
<comment type="caution">
    <text evidence="1">The sequence shown here is derived from an EMBL/GenBank/DDBJ whole genome shotgun (WGS) entry which is preliminary data.</text>
</comment>
<dbReference type="AlphaFoldDB" id="A0AAN9YA64"/>
<protein>
    <submittedName>
        <fullName evidence="1">Uncharacterized protein</fullName>
    </submittedName>
</protein>